<dbReference type="Pfam" id="PF03906">
    <property type="entry name" value="Phage_T7_tail"/>
    <property type="match status" value="1"/>
</dbReference>
<sequence>MTQYAFNTYTGNGSTTQYSISFSYIDSTHVKCFLDGVETSAFTISSSTVTFNTAPTNSSVIRIERQTPVDSRLVDFQDGSVLTEAELDMSANQNFYAVQEITDDQSNNLGLTTADVYDANNKRIINVADPVDNTDAVNKQFISTNLPNITTVAGISADVTTVAGISADVTAVANDATDIGVVSTNIASVNTVATNIADVIKVADDLNEAISEVETVANDLNEATSEIEVVANNIVNVNTVGTINADVTTVANNETDIQTLADLEDGTVTTNGLSTLAGLNTEIQGVYNIRTNVTNVDTNATNVNLVAGQISPTNNVSAVSAVATEIGTLGALGTEITNLNNIRTDISGVNTISAEVTAVNNNSTNINTVAGLDTEITALGASGTVASINTVASNLASVNNFGEVYRISATAPTTSLDDGDMWFDTTADKLKIWNGSSFDLAGSSINGTSARFKYVATAGQTTFTGADANGETLAYDTGYIDAYLNGVHLDPSDYTATDGSNFVLSSGATVSDELYIVAFGTFSVANIDASNISAGTINEARLPTITNAKLDNSSITINGSAVNLGGSVTVGETKPTISSISPDTITNAQTSITITGSNFVSVPQVEFLNPSTGIWYVADTVTYNNSTSLTVNATLGVDGTIQNKNREPRWFSNIIWNNTYSFRCTNMEDCCWRY</sequence>
<evidence type="ECO:0000259" key="5">
    <source>
        <dbReference type="Pfam" id="PF03906"/>
    </source>
</evidence>
<dbReference type="RefSeq" id="YP_007517797.1">
    <property type="nucleotide sequence ID" value="NC_020482.1"/>
</dbReference>
<comment type="subcellular location">
    <subcellularLocation>
        <location evidence="1">Virion</location>
    </subcellularLocation>
</comment>
<feature type="coiled-coil region" evidence="4">
    <location>
        <begin position="203"/>
        <end position="233"/>
    </location>
</feature>
<reference evidence="6 7" key="1">
    <citation type="journal article" date="2013" name="Nature">
        <title>Abundant SAR11 viruses in the ocean.</title>
        <authorList>
            <person name="Zhao Y."/>
            <person name="Temperton B."/>
            <person name="Thrash J.C."/>
            <person name="Schwalbach M.S."/>
            <person name="Vergin K.L."/>
            <person name="Landry Z.C."/>
            <person name="Ellisman M."/>
            <person name="Deerinck T."/>
            <person name="Sullivan M.B."/>
            <person name="Giovannoni S.J."/>
        </authorList>
    </citation>
    <scope>NUCLEOTIDE SEQUENCE [LARGE SCALE GENOMIC DNA]</scope>
</reference>
<evidence type="ECO:0000256" key="2">
    <source>
        <dbReference type="ARBA" id="ARBA00022732"/>
    </source>
</evidence>
<dbReference type="GeneID" id="14697519"/>
<name>M1I882_9CAUD</name>
<dbReference type="GO" id="GO:0098015">
    <property type="term" value="C:virus tail"/>
    <property type="evidence" value="ECO:0007669"/>
    <property type="project" value="UniProtKB-KW"/>
</dbReference>
<evidence type="ECO:0000256" key="3">
    <source>
        <dbReference type="ARBA" id="ARBA00022844"/>
    </source>
</evidence>
<dbReference type="OrthoDB" id="11196at10239"/>
<keyword evidence="4" id="KW-0175">Coiled coil</keyword>
<dbReference type="EMBL" id="KC465900">
    <property type="protein sequence ID" value="AGE60567.1"/>
    <property type="molecule type" value="Genomic_DNA"/>
</dbReference>
<dbReference type="Proteomes" id="UP000011294">
    <property type="component" value="Genome"/>
</dbReference>
<organism evidence="6 7">
    <name type="scientific">Pelagibacter phage HTVC011P</name>
    <dbReference type="NCBI Taxonomy" id="1283078"/>
    <lineage>
        <taxon>Viruses</taxon>
        <taxon>Duplodnaviria</taxon>
        <taxon>Heunggongvirae</taxon>
        <taxon>Uroviricota</taxon>
        <taxon>Caudoviricetes</taxon>
        <taxon>Autographivirales</taxon>
        <taxon>Stopavirus</taxon>
        <taxon>Stopavirus HTVC011P</taxon>
    </lineage>
</organism>
<dbReference type="InterPro" id="IPR014756">
    <property type="entry name" value="Ig_E-set"/>
</dbReference>
<protein>
    <submittedName>
        <fullName evidence="6">Tail fiber</fullName>
    </submittedName>
</protein>
<proteinExistence type="predicted"/>
<evidence type="ECO:0000313" key="6">
    <source>
        <dbReference type="EMBL" id="AGE60567.1"/>
    </source>
</evidence>
<dbReference type="KEGG" id="vg:14697519"/>
<evidence type="ECO:0000256" key="1">
    <source>
        <dbReference type="ARBA" id="ARBA00004328"/>
    </source>
</evidence>
<keyword evidence="2" id="KW-1227">Viral tail protein</keyword>
<dbReference type="InterPro" id="IPR005604">
    <property type="entry name" value="Phage_T7_tail_fibre-like_N"/>
</dbReference>
<evidence type="ECO:0000313" key="7">
    <source>
        <dbReference type="Proteomes" id="UP000011294"/>
    </source>
</evidence>
<keyword evidence="3" id="KW-0946">Virion</keyword>
<keyword evidence="7" id="KW-1185">Reference proteome</keyword>
<feature type="domain" description="Bacteriophage T7 tail fibre protein-like N-terminal" evidence="5">
    <location>
        <begin position="2"/>
        <end position="119"/>
    </location>
</feature>
<evidence type="ECO:0000256" key="4">
    <source>
        <dbReference type="SAM" id="Coils"/>
    </source>
</evidence>
<dbReference type="SUPFAM" id="SSF81296">
    <property type="entry name" value="E set domains"/>
    <property type="match status" value="1"/>
</dbReference>
<accession>M1I882</accession>